<dbReference type="PANTHER" id="PTHR45749:SF21">
    <property type="entry name" value="DUF4371 DOMAIN-CONTAINING PROTEIN"/>
    <property type="match status" value="1"/>
</dbReference>
<dbReference type="OrthoDB" id="6605989at2759"/>
<dbReference type="GO" id="GO:0046983">
    <property type="term" value="F:protein dimerization activity"/>
    <property type="evidence" value="ECO:0007669"/>
    <property type="project" value="InterPro"/>
</dbReference>
<dbReference type="Pfam" id="PF14291">
    <property type="entry name" value="DUF4371"/>
    <property type="match status" value="1"/>
</dbReference>
<evidence type="ECO:0000313" key="4">
    <source>
        <dbReference type="Proteomes" id="UP000475862"/>
    </source>
</evidence>
<comment type="caution">
    <text evidence="3">The sequence shown here is derived from an EMBL/GenBank/DDBJ whole genome shotgun (WGS) entry which is preliminary data.</text>
</comment>
<evidence type="ECO:0008006" key="5">
    <source>
        <dbReference type="Google" id="ProtNLM"/>
    </source>
</evidence>
<organism evidence="3 4">
    <name type="scientific">Aphis glycines</name>
    <name type="common">Soybean aphid</name>
    <dbReference type="NCBI Taxonomy" id="307491"/>
    <lineage>
        <taxon>Eukaryota</taxon>
        <taxon>Metazoa</taxon>
        <taxon>Ecdysozoa</taxon>
        <taxon>Arthropoda</taxon>
        <taxon>Hexapoda</taxon>
        <taxon>Insecta</taxon>
        <taxon>Pterygota</taxon>
        <taxon>Neoptera</taxon>
        <taxon>Paraneoptera</taxon>
        <taxon>Hemiptera</taxon>
        <taxon>Sternorrhyncha</taxon>
        <taxon>Aphidomorpha</taxon>
        <taxon>Aphidoidea</taxon>
        <taxon>Aphididae</taxon>
        <taxon>Aphidini</taxon>
        <taxon>Aphis</taxon>
        <taxon>Aphis</taxon>
    </lineage>
</organism>
<dbReference type="Proteomes" id="UP000475862">
    <property type="component" value="Unassembled WGS sequence"/>
</dbReference>
<dbReference type="InterPro" id="IPR012337">
    <property type="entry name" value="RNaseH-like_sf"/>
</dbReference>
<keyword evidence="4" id="KW-1185">Reference proteome</keyword>
<name>A0A6G0T9Z5_APHGL</name>
<accession>A0A6G0T9Z5</accession>
<dbReference type="InterPro" id="IPR025398">
    <property type="entry name" value="DUF4371"/>
</dbReference>
<evidence type="ECO:0000259" key="1">
    <source>
        <dbReference type="Pfam" id="PF05699"/>
    </source>
</evidence>
<proteinExistence type="predicted"/>
<reference evidence="3 4" key="1">
    <citation type="submission" date="2019-08" db="EMBL/GenBank/DDBJ databases">
        <title>The genome of the soybean aphid Biotype 1, its phylome, world population structure and adaptation to the North American continent.</title>
        <authorList>
            <person name="Giordano R."/>
            <person name="Donthu R.K."/>
            <person name="Hernandez A.G."/>
            <person name="Wright C.L."/>
            <person name="Zimin A.V."/>
        </authorList>
    </citation>
    <scope>NUCLEOTIDE SEQUENCE [LARGE SCALE GENOMIC DNA]</scope>
    <source>
        <tissue evidence="3">Whole aphids</tissue>
    </source>
</reference>
<protein>
    <recommendedName>
        <fullName evidence="5">DUF4371 domain-containing protein</fullName>
    </recommendedName>
</protein>
<dbReference type="SUPFAM" id="SSF53098">
    <property type="entry name" value="Ribonuclease H-like"/>
    <property type="match status" value="1"/>
</dbReference>
<feature type="domain" description="HAT C-terminal dimerisation" evidence="1">
    <location>
        <begin position="820"/>
        <end position="883"/>
    </location>
</feature>
<feature type="domain" description="DUF4371" evidence="2">
    <location>
        <begin position="243"/>
        <end position="436"/>
    </location>
</feature>
<dbReference type="PANTHER" id="PTHR45749">
    <property type="match status" value="1"/>
</dbReference>
<dbReference type="Pfam" id="PF05699">
    <property type="entry name" value="Dimer_Tnp_hAT"/>
    <property type="match status" value="1"/>
</dbReference>
<dbReference type="AlphaFoldDB" id="A0A6G0T9Z5"/>
<evidence type="ECO:0000259" key="2">
    <source>
        <dbReference type="Pfam" id="PF14291"/>
    </source>
</evidence>
<evidence type="ECO:0000313" key="3">
    <source>
        <dbReference type="EMBL" id="KAE9528830.1"/>
    </source>
</evidence>
<gene>
    <name evidence="3" type="ORF">AGLY_012405</name>
</gene>
<dbReference type="InterPro" id="IPR008906">
    <property type="entry name" value="HATC_C_dom"/>
</dbReference>
<dbReference type="EMBL" id="VYZN01000048">
    <property type="protein sequence ID" value="KAE9528830.1"/>
    <property type="molecule type" value="Genomic_DNA"/>
</dbReference>
<sequence>MSSNGSNDNKYVKGGAEKAHLKRDLQLKALGNDPKQKKICFAKNSDNAEVNVEDGTSSTITKSDIILNDDCYVELPSQTLVQEILNFVQSHEVNADATSESVQEKLNFVQLHTRQPMDLETMYENVSWSFNKLYNRVLEGQRGKLILRKWLSIKSYRNKVEAIYCAICIAFSTSETNFSSECTNFKNIYQSVEKHEKSHVHNETIQSFIQASNHNSIEHLVNRNMMNLNRKQVNDNIHVLEQVFKIVKLLAKQNLAYRGTSNNEALYNFDDESNLYANKGNFLELVHFASEQDAVLNNHLNLAIKRSKKRKQSTSTKERGSLVTLLSKTTVNKVIIAIGQSMKNIMKKELGDQIFSTQVDSTQDIEASDQAAICIRYMCEGEIKKRLFALLRVEKSTGKALHELLKSYVLTNNIDFKNIVGESFDGAANMRGEFNGLHAYIKNQNEKSVYVWCHAHILNLCICDSCENIYLKNLFGLLNRLSTFFSESYKRMNVWIETLKKSNTNTGVKKLRKLQKIDETRWWSREKALKWVFSGDDCLFTTVLSDLDFVSNSSTFDPKTSSKAASLRDKLCDFNIILTAHLFLEIFKIVEPTSKYLQTSNLDMLSAWEMVEHSKEMIGKIKFSLVFSNAKQFSFSMNDVLSETDISETVIVQSELPQPRIRKKKKNFDENCADELIKANVVDKFRIEEHYLIPKNLKNQIYPEYCLSTLSDLVGIDRQKLISELQSFSNIYENIVGSLNKRTKTIYKRLEVCSKSDDDNIDDLESESDDFDFYTSVNYDYDMNDQTNNKQTSTISKGCNKKENDHHNEDRCLICVHKLLNSLNMHSSTFSNLYSVYEYILTLSCTQVKCERSFSKLKIIKNRLRSSLGQDHLEIFMLMSIERDILETVDFSEILEYVKGTSDLMKKMLT</sequence>